<keyword evidence="2" id="KW-1185">Reference proteome</keyword>
<dbReference type="KEGG" id="dpp:DICPUDRAFT_79236"/>
<dbReference type="AlphaFoldDB" id="F0ZLZ1"/>
<dbReference type="OMA" id="NCIDHIN"/>
<evidence type="ECO:0000313" key="1">
    <source>
        <dbReference type="EMBL" id="EGC35054.1"/>
    </source>
</evidence>
<dbReference type="EMBL" id="GL871073">
    <property type="protein sequence ID" value="EGC35054.1"/>
    <property type="molecule type" value="Genomic_DNA"/>
</dbReference>
<dbReference type="VEuPathDB" id="AmoebaDB:DICPUDRAFT_79236"/>
<dbReference type="GeneID" id="10501840"/>
<dbReference type="Proteomes" id="UP000001064">
    <property type="component" value="Unassembled WGS sequence"/>
</dbReference>
<sequence length="468" mass="53712">MEIESGELSSSEEEFNLIYNNFINNTNKKNSNNNDRQLNNLYQSLCDGQSNNNIAFFKKLLQFSTSISSSVDDKYLDFLFYIYNKFIENKWNNKECFSEILYTLSIKSDSSNRLYSILNYSKIFNESEKDTTDFFNVLFSFVQWDNRLEVINNGIEFLGSIISISISLGFSNILNLASKWLINFKRINAPKVVKDTWGLNVGGGDIGSKEIDIHYISIKLLKYLLNDHLISNESSSNFEMLPKYSLDFTCILLTTMLSHYLNPFNRDKVNAQGKEEAEYCEYIIPKCASLISNHWLPISSNTPNDSLLFKSPFKELSTASKSPFVSHTILKELITICIFSSYPVNKNDQSLENNELIGPYLSKIISLILKSIFDGDSPMALKYKLIQSDLSIEYFNNIVTELNKDQYNTEDLSQPADTLYSIIIVLSNSFVDKSKEYSKSILQSLTKLNKPSKYSYLLDTQIKKINNK</sequence>
<dbReference type="RefSeq" id="XP_003288422.1">
    <property type="nucleotide sequence ID" value="XM_003288374.1"/>
</dbReference>
<organism evidence="1 2">
    <name type="scientific">Dictyostelium purpureum</name>
    <name type="common">Slime mold</name>
    <dbReference type="NCBI Taxonomy" id="5786"/>
    <lineage>
        <taxon>Eukaryota</taxon>
        <taxon>Amoebozoa</taxon>
        <taxon>Evosea</taxon>
        <taxon>Eumycetozoa</taxon>
        <taxon>Dictyostelia</taxon>
        <taxon>Dictyosteliales</taxon>
        <taxon>Dictyosteliaceae</taxon>
        <taxon>Dictyostelium</taxon>
    </lineage>
</organism>
<dbReference type="eggNOG" id="ENOG502RI4F">
    <property type="taxonomic scope" value="Eukaryota"/>
</dbReference>
<accession>F0ZLZ1</accession>
<dbReference type="OrthoDB" id="10679509at2759"/>
<protein>
    <submittedName>
        <fullName evidence="1">Uncharacterized protein</fullName>
    </submittedName>
</protein>
<gene>
    <name evidence="1" type="ORF">DICPUDRAFT_79236</name>
</gene>
<reference evidence="2" key="1">
    <citation type="journal article" date="2011" name="Genome Biol.">
        <title>Comparative genomics of the social amoebae Dictyostelium discoideum and Dictyostelium purpureum.</title>
        <authorList>
            <consortium name="US DOE Joint Genome Institute (JGI-PGF)"/>
            <person name="Sucgang R."/>
            <person name="Kuo A."/>
            <person name="Tian X."/>
            <person name="Salerno W."/>
            <person name="Parikh A."/>
            <person name="Feasley C.L."/>
            <person name="Dalin E."/>
            <person name="Tu H."/>
            <person name="Huang E."/>
            <person name="Barry K."/>
            <person name="Lindquist E."/>
            <person name="Shapiro H."/>
            <person name="Bruce D."/>
            <person name="Schmutz J."/>
            <person name="Salamov A."/>
            <person name="Fey P."/>
            <person name="Gaudet P."/>
            <person name="Anjard C."/>
            <person name="Babu M.M."/>
            <person name="Basu S."/>
            <person name="Bushmanova Y."/>
            <person name="van der Wel H."/>
            <person name="Katoh-Kurasawa M."/>
            <person name="Dinh C."/>
            <person name="Coutinho P.M."/>
            <person name="Saito T."/>
            <person name="Elias M."/>
            <person name="Schaap P."/>
            <person name="Kay R.R."/>
            <person name="Henrissat B."/>
            <person name="Eichinger L."/>
            <person name="Rivero F."/>
            <person name="Putnam N.H."/>
            <person name="West C.M."/>
            <person name="Loomis W.F."/>
            <person name="Chisholm R.L."/>
            <person name="Shaulsky G."/>
            <person name="Strassmann J.E."/>
            <person name="Queller D.C."/>
            <person name="Kuspa A."/>
            <person name="Grigoriev I.V."/>
        </authorList>
    </citation>
    <scope>NUCLEOTIDE SEQUENCE [LARGE SCALE GENOMIC DNA]</scope>
    <source>
        <strain evidence="2">QSDP1</strain>
    </source>
</reference>
<proteinExistence type="predicted"/>
<dbReference type="FunCoup" id="F0ZLZ1">
    <property type="interactions" value="743"/>
</dbReference>
<dbReference type="InParanoid" id="F0ZLZ1"/>
<evidence type="ECO:0000313" key="2">
    <source>
        <dbReference type="Proteomes" id="UP000001064"/>
    </source>
</evidence>
<name>F0ZLZ1_DICPU</name>